<dbReference type="PANTHER" id="PTHR32071">
    <property type="entry name" value="TRANSCRIPTIONAL REGULATORY PROTEIN"/>
    <property type="match status" value="1"/>
</dbReference>
<evidence type="ECO:0000259" key="7">
    <source>
        <dbReference type="PROSITE" id="PS50045"/>
    </source>
</evidence>
<dbReference type="Proteomes" id="UP001291309">
    <property type="component" value="Unassembled WGS sequence"/>
</dbReference>
<evidence type="ECO:0000256" key="5">
    <source>
        <dbReference type="ARBA" id="ARBA00023163"/>
    </source>
</evidence>
<dbReference type="SMART" id="SM00989">
    <property type="entry name" value="V4R"/>
    <property type="match status" value="1"/>
</dbReference>
<dbReference type="InterPro" id="IPR002197">
    <property type="entry name" value="HTH_Fis"/>
</dbReference>
<dbReference type="InterPro" id="IPR004096">
    <property type="entry name" value="V4R"/>
</dbReference>
<dbReference type="RefSeq" id="WP_321544139.1">
    <property type="nucleotide sequence ID" value="NZ_JAXIVS010000001.1"/>
</dbReference>
<dbReference type="Gene3D" id="1.10.8.60">
    <property type="match status" value="1"/>
</dbReference>
<feature type="compositionally biased region" description="Basic and acidic residues" evidence="6">
    <location>
        <begin position="220"/>
        <end position="237"/>
    </location>
</feature>
<gene>
    <name evidence="8" type="ORF">SYV04_03510</name>
</gene>
<dbReference type="Pfam" id="PF00158">
    <property type="entry name" value="Sigma54_activat"/>
    <property type="match status" value="1"/>
</dbReference>
<dbReference type="PROSITE" id="PS00676">
    <property type="entry name" value="SIGMA54_INTERACT_2"/>
    <property type="match status" value="1"/>
</dbReference>
<dbReference type="Pfam" id="PF25601">
    <property type="entry name" value="AAA_lid_14"/>
    <property type="match status" value="1"/>
</dbReference>
<dbReference type="Gene3D" id="3.40.50.300">
    <property type="entry name" value="P-loop containing nucleotide triphosphate hydrolases"/>
    <property type="match status" value="1"/>
</dbReference>
<dbReference type="InterPro" id="IPR025944">
    <property type="entry name" value="Sigma_54_int_dom_CS"/>
</dbReference>
<dbReference type="InterPro" id="IPR010523">
    <property type="entry name" value="XylR_N"/>
</dbReference>
<dbReference type="Pfam" id="PF02830">
    <property type="entry name" value="V4R"/>
    <property type="match status" value="1"/>
</dbReference>
<dbReference type="SUPFAM" id="SSF52540">
    <property type="entry name" value="P-loop containing nucleoside triphosphate hydrolases"/>
    <property type="match status" value="1"/>
</dbReference>
<keyword evidence="1" id="KW-0547">Nucleotide-binding</keyword>
<organism evidence="8 9">
    <name type="scientific">Hyalangium rubrum</name>
    <dbReference type="NCBI Taxonomy" id="3103134"/>
    <lineage>
        <taxon>Bacteria</taxon>
        <taxon>Pseudomonadati</taxon>
        <taxon>Myxococcota</taxon>
        <taxon>Myxococcia</taxon>
        <taxon>Myxococcales</taxon>
        <taxon>Cystobacterineae</taxon>
        <taxon>Archangiaceae</taxon>
        <taxon>Hyalangium</taxon>
    </lineage>
</organism>
<comment type="caution">
    <text evidence="8">The sequence shown here is derived from an EMBL/GenBank/DDBJ whole genome shotgun (WGS) entry which is preliminary data.</text>
</comment>
<dbReference type="Gene3D" id="1.10.10.60">
    <property type="entry name" value="Homeodomain-like"/>
    <property type="match status" value="1"/>
</dbReference>
<dbReference type="SMART" id="SM00382">
    <property type="entry name" value="AAA"/>
    <property type="match status" value="1"/>
</dbReference>
<accession>A0ABU5GX44</accession>
<dbReference type="SUPFAM" id="SSF111126">
    <property type="entry name" value="Ligand-binding domain in the NO signalling and Golgi transport"/>
    <property type="match status" value="1"/>
</dbReference>
<dbReference type="InterPro" id="IPR003593">
    <property type="entry name" value="AAA+_ATPase"/>
</dbReference>
<dbReference type="InterPro" id="IPR025662">
    <property type="entry name" value="Sigma_54_int_dom_ATP-bd_1"/>
</dbReference>
<name>A0ABU5GX44_9BACT</name>
<dbReference type="InterPro" id="IPR027417">
    <property type="entry name" value="P-loop_NTPase"/>
</dbReference>
<dbReference type="PANTHER" id="PTHR32071:SF81">
    <property type="entry name" value="PROPIONATE CATABOLISM OPERON REGULATORY PROTEIN"/>
    <property type="match status" value="1"/>
</dbReference>
<keyword evidence="3" id="KW-0805">Transcription regulation</keyword>
<protein>
    <submittedName>
        <fullName evidence="8">Sigma-54-dependent Fis family transcriptional regulator</fullName>
    </submittedName>
</protein>
<dbReference type="Gene3D" id="3.30.1380.20">
    <property type="entry name" value="Trafficking protein particle complex subunit 3"/>
    <property type="match status" value="1"/>
</dbReference>
<keyword evidence="9" id="KW-1185">Reference proteome</keyword>
<dbReference type="PROSITE" id="PS00688">
    <property type="entry name" value="SIGMA54_INTERACT_3"/>
    <property type="match status" value="1"/>
</dbReference>
<dbReference type="PROSITE" id="PS50045">
    <property type="entry name" value="SIGMA54_INTERACT_4"/>
    <property type="match status" value="1"/>
</dbReference>
<evidence type="ECO:0000256" key="1">
    <source>
        <dbReference type="ARBA" id="ARBA00022741"/>
    </source>
</evidence>
<keyword evidence="4" id="KW-0238">DNA-binding</keyword>
<dbReference type="Pfam" id="PF06505">
    <property type="entry name" value="XylR_N"/>
    <property type="match status" value="1"/>
</dbReference>
<evidence type="ECO:0000313" key="8">
    <source>
        <dbReference type="EMBL" id="MDY7225429.1"/>
    </source>
</evidence>
<dbReference type="InterPro" id="IPR009057">
    <property type="entry name" value="Homeodomain-like_sf"/>
</dbReference>
<dbReference type="Pfam" id="PF02954">
    <property type="entry name" value="HTH_8"/>
    <property type="match status" value="1"/>
</dbReference>
<dbReference type="PRINTS" id="PR01590">
    <property type="entry name" value="HTHFIS"/>
</dbReference>
<dbReference type="SUPFAM" id="SSF46689">
    <property type="entry name" value="Homeodomain-like"/>
    <property type="match status" value="1"/>
</dbReference>
<dbReference type="EMBL" id="JAXIVS010000001">
    <property type="protein sequence ID" value="MDY7225429.1"/>
    <property type="molecule type" value="Genomic_DNA"/>
</dbReference>
<evidence type="ECO:0000256" key="3">
    <source>
        <dbReference type="ARBA" id="ARBA00023015"/>
    </source>
</evidence>
<keyword evidence="5" id="KW-0804">Transcription</keyword>
<keyword evidence="2" id="KW-0067">ATP-binding</keyword>
<evidence type="ECO:0000256" key="4">
    <source>
        <dbReference type="ARBA" id="ARBA00023125"/>
    </source>
</evidence>
<dbReference type="CDD" id="cd00009">
    <property type="entry name" value="AAA"/>
    <property type="match status" value="1"/>
</dbReference>
<evidence type="ECO:0000256" key="2">
    <source>
        <dbReference type="ARBA" id="ARBA00022840"/>
    </source>
</evidence>
<evidence type="ECO:0000256" key="6">
    <source>
        <dbReference type="SAM" id="MobiDB-lite"/>
    </source>
</evidence>
<dbReference type="InterPro" id="IPR002078">
    <property type="entry name" value="Sigma_54_int"/>
</dbReference>
<dbReference type="InterPro" id="IPR024096">
    <property type="entry name" value="NO_sig/Golgi_transp_ligand-bd"/>
</dbReference>
<proteinExistence type="predicted"/>
<feature type="domain" description="Sigma-54 factor interaction" evidence="7">
    <location>
        <begin position="236"/>
        <end position="465"/>
    </location>
</feature>
<evidence type="ECO:0000313" key="9">
    <source>
        <dbReference type="Proteomes" id="UP001291309"/>
    </source>
</evidence>
<feature type="region of interest" description="Disordered" evidence="6">
    <location>
        <begin position="220"/>
        <end position="241"/>
    </location>
</feature>
<dbReference type="PROSITE" id="PS00675">
    <property type="entry name" value="SIGMA54_INTERACT_1"/>
    <property type="match status" value="1"/>
</dbReference>
<dbReference type="InterPro" id="IPR025943">
    <property type="entry name" value="Sigma_54_int_dom_ATP-bd_2"/>
</dbReference>
<sequence>MRLEELDLRELLQFEPKGGILRFAGQRALLLDAVALGLLRKQLIDTLGLAGARALLTRFGYALGRRTAETLKDSFPWDSPDEWRRAGGRLHRLQGLVIFEPIHREGPVENAPFAEGLWNESFEAEQHLLHIGLSEEPVCWTLCGFASGYLSYGQGRPMYCIEERCRGKGDATCVMVGRPREEWGEEVAAQLVYFEKDGLDETLSRVTQALKNTERTLRAKKRELARTEGEEGPKDSLGKSPAMRRVRDLAERVAQVDSTVLITGESGVGKEVLARFIHERSVRAAGPFVAINCGAVPENLLESELFGHTRGSFTGATQDRTGLFEAAQGGTLFLDELGEVPLSMQVKILRALQEREIRRVGENTHRSVDVRVLAATNKDLTAEIRAGRFRQDLYYRLRVVEIRIPPLRERHDDILALARMFLARSASRLQRKVSGLSPEAANQLLRHPWPGNVRELENTLERAVVLTQGNCIEVQDLPDEIRGAVTPVYTPDNLRSLEEVERDYILAVLEAMGGNKLKAAEKLKIGTSTLFRKLKQYQGASDGTGST</sequence>
<reference evidence="8 9" key="1">
    <citation type="submission" date="2023-12" db="EMBL/GenBank/DDBJ databases">
        <title>the genome sequence of Hyalangium sp. s54d21.</title>
        <authorList>
            <person name="Zhang X."/>
        </authorList>
    </citation>
    <scope>NUCLEOTIDE SEQUENCE [LARGE SCALE GENOMIC DNA]</scope>
    <source>
        <strain evidence="9">s54d21</strain>
    </source>
</reference>
<dbReference type="InterPro" id="IPR058031">
    <property type="entry name" value="AAA_lid_NorR"/>
</dbReference>